<feature type="transmembrane region" description="Helical" evidence="6">
    <location>
        <begin position="156"/>
        <end position="174"/>
    </location>
</feature>
<keyword evidence="3" id="KW-0133">Cell shape</keyword>
<evidence type="ECO:0000256" key="2">
    <source>
        <dbReference type="ARBA" id="ARBA00022692"/>
    </source>
</evidence>
<accession>A0A395XJI6</accession>
<keyword evidence="5 6" id="KW-0472">Membrane</keyword>
<organism evidence="7 8">
    <name type="scientific">Dorea formicigenerans</name>
    <dbReference type="NCBI Taxonomy" id="39486"/>
    <lineage>
        <taxon>Bacteria</taxon>
        <taxon>Bacillati</taxon>
        <taxon>Bacillota</taxon>
        <taxon>Clostridia</taxon>
        <taxon>Lachnospirales</taxon>
        <taxon>Lachnospiraceae</taxon>
        <taxon>Dorea</taxon>
    </lineage>
</organism>
<dbReference type="InterPro" id="IPR001182">
    <property type="entry name" value="FtsW/RodA"/>
</dbReference>
<evidence type="ECO:0000313" key="7">
    <source>
        <dbReference type="EMBL" id="RGW46572.1"/>
    </source>
</evidence>
<dbReference type="Pfam" id="PF01098">
    <property type="entry name" value="FTSW_RODA_SPOVE"/>
    <property type="match status" value="1"/>
</dbReference>
<dbReference type="GO" id="GO:0005886">
    <property type="term" value="C:plasma membrane"/>
    <property type="evidence" value="ECO:0007669"/>
    <property type="project" value="TreeGrafter"/>
</dbReference>
<dbReference type="PANTHER" id="PTHR30474">
    <property type="entry name" value="CELL CYCLE PROTEIN"/>
    <property type="match status" value="1"/>
</dbReference>
<keyword evidence="2 6" id="KW-0812">Transmembrane</keyword>
<evidence type="ECO:0000256" key="3">
    <source>
        <dbReference type="ARBA" id="ARBA00022960"/>
    </source>
</evidence>
<feature type="transmembrane region" description="Helical" evidence="6">
    <location>
        <begin position="372"/>
        <end position="396"/>
    </location>
</feature>
<dbReference type="GO" id="GO:0008360">
    <property type="term" value="P:regulation of cell shape"/>
    <property type="evidence" value="ECO:0007669"/>
    <property type="project" value="UniProtKB-KW"/>
</dbReference>
<dbReference type="EMBL" id="QSAJ01000078">
    <property type="protein sequence ID" value="RGW46572.1"/>
    <property type="molecule type" value="Genomic_DNA"/>
</dbReference>
<keyword evidence="4 6" id="KW-1133">Transmembrane helix</keyword>
<feature type="transmembrane region" description="Helical" evidence="6">
    <location>
        <begin position="240"/>
        <end position="260"/>
    </location>
</feature>
<feature type="transmembrane region" description="Helical" evidence="6">
    <location>
        <begin position="272"/>
        <end position="289"/>
    </location>
</feature>
<feature type="transmembrane region" description="Helical" evidence="6">
    <location>
        <begin position="189"/>
        <end position="209"/>
    </location>
</feature>
<dbReference type="Proteomes" id="UP000266376">
    <property type="component" value="Unassembled WGS sequence"/>
</dbReference>
<evidence type="ECO:0000256" key="4">
    <source>
        <dbReference type="ARBA" id="ARBA00022989"/>
    </source>
</evidence>
<protein>
    <recommendedName>
        <fullName evidence="9">FtsW/RodA/SpoVE family cell cycle protein</fullName>
    </recommendedName>
</protein>
<dbReference type="NCBIfam" id="NF038403">
    <property type="entry name" value="perm_prefix_1"/>
    <property type="match status" value="1"/>
</dbReference>
<evidence type="ECO:0000256" key="5">
    <source>
        <dbReference type="ARBA" id="ARBA00023136"/>
    </source>
</evidence>
<dbReference type="GO" id="GO:0032153">
    <property type="term" value="C:cell division site"/>
    <property type="evidence" value="ECO:0007669"/>
    <property type="project" value="TreeGrafter"/>
</dbReference>
<evidence type="ECO:0000313" key="8">
    <source>
        <dbReference type="Proteomes" id="UP000266376"/>
    </source>
</evidence>
<dbReference type="GO" id="GO:0051301">
    <property type="term" value="P:cell division"/>
    <property type="evidence" value="ECO:0007669"/>
    <property type="project" value="InterPro"/>
</dbReference>
<feature type="transmembrane region" description="Helical" evidence="6">
    <location>
        <begin position="83"/>
        <end position="102"/>
    </location>
</feature>
<gene>
    <name evidence="7" type="ORF">DWV67_16020</name>
</gene>
<evidence type="ECO:0000256" key="6">
    <source>
        <dbReference type="SAM" id="Phobius"/>
    </source>
</evidence>
<evidence type="ECO:0008006" key="9">
    <source>
        <dbReference type="Google" id="ProtNLM"/>
    </source>
</evidence>
<feature type="transmembrane region" description="Helical" evidence="6">
    <location>
        <begin position="448"/>
        <end position="464"/>
    </location>
</feature>
<feature type="transmembrane region" description="Helical" evidence="6">
    <location>
        <begin position="408"/>
        <end position="428"/>
    </location>
</feature>
<feature type="transmembrane region" description="Helical" evidence="6">
    <location>
        <begin position="122"/>
        <end position="144"/>
    </location>
</feature>
<dbReference type="InterPro" id="IPR047928">
    <property type="entry name" value="Perm_prefix_1"/>
</dbReference>
<proteinExistence type="predicted"/>
<evidence type="ECO:0000256" key="1">
    <source>
        <dbReference type="ARBA" id="ARBA00004141"/>
    </source>
</evidence>
<dbReference type="GO" id="GO:0015648">
    <property type="term" value="F:lipid-linked peptidoglycan transporter activity"/>
    <property type="evidence" value="ECO:0007669"/>
    <property type="project" value="TreeGrafter"/>
</dbReference>
<feature type="transmembrane region" description="Helical" evidence="6">
    <location>
        <begin position="216"/>
        <end position="234"/>
    </location>
</feature>
<dbReference type="PANTHER" id="PTHR30474:SF1">
    <property type="entry name" value="PEPTIDOGLYCAN GLYCOSYLTRANSFERASE MRDB"/>
    <property type="match status" value="1"/>
</dbReference>
<reference evidence="7 8" key="1">
    <citation type="submission" date="2018-08" db="EMBL/GenBank/DDBJ databases">
        <title>A genome reference for cultivated species of the human gut microbiota.</title>
        <authorList>
            <person name="Zou Y."/>
            <person name="Xue W."/>
            <person name="Luo G."/>
        </authorList>
    </citation>
    <scope>NUCLEOTIDE SEQUENCE [LARGE SCALE GENOMIC DNA]</scope>
    <source>
        <strain evidence="7 8">AF12-11</strain>
    </source>
</reference>
<sequence>MFWEVYALDRQEYLKSLTEQIRTKRARTMVAEEVEAHIEDQKQDFMAHGLGEEEAESMAVIEMGDPVEAGVKLDRVHRPKMEWTVLMAILVISIMGLILQAVVTSSFPTMNMSTLEAFKDNFLYGGIWSAMLIGIAVMLGICYLDYSILVKWSFPIWVVMQIPAVFSIISKIFFDETMWIGPMVNGRSIVQMLLSYLVIPFYAGTIYHFRRKGTKGLIISTVCLGISVLTDLMIPFMSSAVVTGITGLVLLHVAVCKGWFGENKKKFLTRMWGVIGICLLLMSGITFWGNGRFVTDYQVHRLEALITGEHWDYTRGAVADVANAAKDPNSSKWHESQSSGKIEVTDPYNGATEVEAVTLYNYARNDYIWTYLFHYFGNVKGVFLVVVFAVFMALLLRMAVKQKNRLGYMLSIGCVIFLILQSLFYIGVNAGLYPISGNYMPFLSHGNMTMMITYFYMGILLSVYRNTNVVKN</sequence>
<comment type="subcellular location">
    <subcellularLocation>
        <location evidence="1">Membrane</location>
        <topology evidence="1">Multi-pass membrane protein</topology>
    </subcellularLocation>
</comment>
<dbReference type="AlphaFoldDB" id="A0A395XJI6"/>
<comment type="caution">
    <text evidence="7">The sequence shown here is derived from an EMBL/GenBank/DDBJ whole genome shotgun (WGS) entry which is preliminary data.</text>
</comment>
<name>A0A395XJI6_9FIRM</name>